<feature type="region of interest" description="Disordered" evidence="2">
    <location>
        <begin position="367"/>
        <end position="408"/>
    </location>
</feature>
<feature type="coiled-coil region" evidence="1">
    <location>
        <begin position="55"/>
        <end position="82"/>
    </location>
</feature>
<evidence type="ECO:0000256" key="1">
    <source>
        <dbReference type="SAM" id="Coils"/>
    </source>
</evidence>
<protein>
    <submittedName>
        <fullName evidence="3">Uncharacterized protein</fullName>
    </submittedName>
</protein>
<accession>A0A7S3TY07</accession>
<organism evidence="3">
    <name type="scientific">Emiliania huxleyi</name>
    <name type="common">Coccolithophore</name>
    <name type="synonym">Pontosphaera huxleyi</name>
    <dbReference type="NCBI Taxonomy" id="2903"/>
    <lineage>
        <taxon>Eukaryota</taxon>
        <taxon>Haptista</taxon>
        <taxon>Haptophyta</taxon>
        <taxon>Prymnesiophyceae</taxon>
        <taxon>Isochrysidales</taxon>
        <taxon>Noelaerhabdaceae</taxon>
        <taxon>Emiliania</taxon>
    </lineage>
</organism>
<gene>
    <name evidence="3" type="ORF">EHUX00137_LOCUS45802</name>
</gene>
<dbReference type="EMBL" id="HBIR01058897">
    <property type="protein sequence ID" value="CAE0596834.1"/>
    <property type="molecule type" value="Transcribed_RNA"/>
</dbReference>
<keyword evidence="1" id="KW-0175">Coiled coil</keyword>
<reference evidence="3" key="1">
    <citation type="submission" date="2021-01" db="EMBL/GenBank/DDBJ databases">
        <authorList>
            <person name="Corre E."/>
            <person name="Pelletier E."/>
            <person name="Niang G."/>
            <person name="Scheremetjew M."/>
            <person name="Finn R."/>
            <person name="Kale V."/>
            <person name="Holt S."/>
            <person name="Cochrane G."/>
            <person name="Meng A."/>
            <person name="Brown T."/>
            <person name="Cohen L."/>
        </authorList>
    </citation>
    <scope>NUCLEOTIDE SEQUENCE</scope>
    <source>
        <strain evidence="3">379</strain>
    </source>
</reference>
<sequence>MAERLAALQGILEADEAATPHEPITAPNSQHAPDQAPVTKLKPSLPSPTRMGRREAQLERALREERAARAELRRQQAATESRLREALCALRDARLRLSAREREPQEQARESWTSCASPNAGACSLLAGGALGNKAGCACEEGTSTSATTTEALRADRARLQRALDDVTRRGESERAALTAALEESSKVLGLQQRGGVRILKEHAAAARQQSALRTKLQAASQREAALQGKLSALSSRLDAARAALVQTESDAVAQSRDLSRSLEESQQQLGAAARAQSDAESLRIRAEADRSELLDGYAEQRDALRACERKLSDALSALARRPAKWLSRRAAAVWRIQARVHAARSRSSTGGAGHEEAIRALLRLDSPYVPTGPATPEPFSRRRGDAGESPGGWESLAAQGGPSKSCAEGEGVKLLLAQERDRALAAEAQAQKAESTRARHEEAARRAAVRARDAEASVGMLRGLAREVEEARVAQACLRKEVLDQERLFGSERERRRGRSLSCQPAHSSSPRPTRDRQAGAAA</sequence>
<evidence type="ECO:0000313" key="3">
    <source>
        <dbReference type="EMBL" id="CAE0596834.1"/>
    </source>
</evidence>
<feature type="region of interest" description="Disordered" evidence="2">
    <location>
        <begin position="489"/>
        <end position="524"/>
    </location>
</feature>
<feature type="coiled-coil region" evidence="1">
    <location>
        <begin position="417"/>
        <end position="482"/>
    </location>
</feature>
<proteinExistence type="predicted"/>
<feature type="region of interest" description="Disordered" evidence="2">
    <location>
        <begin position="1"/>
        <end position="54"/>
    </location>
</feature>
<name>A0A7S3TY07_EMIHU</name>
<feature type="compositionally biased region" description="Basic and acidic residues" evidence="2">
    <location>
        <begin position="514"/>
        <end position="524"/>
    </location>
</feature>
<dbReference type="AlphaFoldDB" id="A0A7S3TY07"/>
<evidence type="ECO:0000256" key="2">
    <source>
        <dbReference type="SAM" id="MobiDB-lite"/>
    </source>
</evidence>
<feature type="compositionally biased region" description="Polar residues" evidence="2">
    <location>
        <begin position="504"/>
        <end position="513"/>
    </location>
</feature>